<gene>
    <name evidence="2" type="ORF">BECKLPF1236B_GA0070989_10705</name>
</gene>
<organism evidence="2">
    <name type="scientific">Candidatus Kentrum sp. LPFa</name>
    <dbReference type="NCBI Taxonomy" id="2126335"/>
    <lineage>
        <taxon>Bacteria</taxon>
        <taxon>Pseudomonadati</taxon>
        <taxon>Pseudomonadota</taxon>
        <taxon>Gammaproteobacteria</taxon>
        <taxon>Candidatus Kentrum</taxon>
    </lineage>
</organism>
<dbReference type="AlphaFoldDB" id="A0A450WD79"/>
<protein>
    <submittedName>
        <fullName evidence="2">Uncharacterized protein</fullName>
    </submittedName>
</protein>
<name>A0A450WD79_9GAMM</name>
<accession>A0A450WD79</accession>
<sequence length="112" mass="13071">MRYSLGLKESELLTKSWQAKSKMNDEHVSASRQDPNGVFLARAPVLSEFLFFRNLNTKEVLDRKFGHKPNKPMPEKEVKAFDPLMDRSLNYKPPEEQRVAKTKSRHDPKHYG</sequence>
<proteinExistence type="predicted"/>
<reference evidence="2" key="1">
    <citation type="submission" date="2019-02" db="EMBL/GenBank/DDBJ databases">
        <authorList>
            <person name="Gruber-Vodicka R. H."/>
            <person name="Seah K. B. B."/>
        </authorList>
    </citation>
    <scope>NUCLEOTIDE SEQUENCE</scope>
    <source>
        <strain evidence="2">BECK_S313</strain>
    </source>
</reference>
<feature type="compositionally biased region" description="Basic residues" evidence="1">
    <location>
        <begin position="100"/>
        <end position="112"/>
    </location>
</feature>
<dbReference type="EMBL" id="CAADFK010000070">
    <property type="protein sequence ID" value="VFK14921.1"/>
    <property type="molecule type" value="Genomic_DNA"/>
</dbReference>
<feature type="region of interest" description="Disordered" evidence="1">
    <location>
        <begin position="66"/>
        <end position="112"/>
    </location>
</feature>
<evidence type="ECO:0000313" key="2">
    <source>
        <dbReference type="EMBL" id="VFK14921.1"/>
    </source>
</evidence>
<evidence type="ECO:0000256" key="1">
    <source>
        <dbReference type="SAM" id="MobiDB-lite"/>
    </source>
</evidence>